<gene>
    <name evidence="5" type="ORF">K0O64_03030</name>
</gene>
<dbReference type="InterPro" id="IPR050819">
    <property type="entry name" value="Tripeptidyl-peptidase_I"/>
</dbReference>
<evidence type="ECO:0000313" key="6">
    <source>
        <dbReference type="Proteomes" id="UP000825367"/>
    </source>
</evidence>
<sequence length="532" mass="56062">MTVRQIARLLVVAAVAVAVVLAVRPWRTPTDPRTITGPYALLLSASTDLGPSGAATVQVTAALRADARPNALIDWAGGHGLSVRWRPGDGWAVVGGTGPDVATAFALPVHDFRSQLGQPFYASPQQPQVPESLRAEVSEFGRILSFTPFHDARPGLLPLDVPDHGLSPEALLRTYDVDSLAKKGFTGKGQTVVVFAFDGFDQPDLDLFADTFGLPRFTPDVVGGMASQRTGEATMDLEAIHAMAPDAKTVLVNARPTVEGAGSYEKIATMMEDAQRRYPGAIWSFSIGWGCDKLITAADLAPIRGALRAAHANGITAFDASGDLAGLECKGGENWSTPPGPDEVGLDAVASLPEMTDVGGTSLSTDHDGNWVSEQAWFDIPLLQGTGGGVSSLFGRPLWQEHLLVSKGENRRLTPDIAAVADPHTGVKFIFGQTVLAAGGTSLSAPLWAGIAAVLNQYLTEHGGRPLGDINPLLYEVGQGAQLPGFRHVPMGANAVDRSQVTYDLVTGLGTPHVDNLAEDLLAIQRTWIGVG</sequence>
<dbReference type="PROSITE" id="PS51695">
    <property type="entry name" value="SEDOLISIN"/>
    <property type="match status" value="1"/>
</dbReference>
<dbReference type="InterPro" id="IPR023828">
    <property type="entry name" value="Peptidase_S8_Ser-AS"/>
</dbReference>
<dbReference type="CDD" id="cd04056">
    <property type="entry name" value="Peptidases_S53"/>
    <property type="match status" value="1"/>
</dbReference>
<evidence type="ECO:0000313" key="5">
    <source>
        <dbReference type="EMBL" id="QYL17562.1"/>
    </source>
</evidence>
<feature type="domain" description="Peptidase S53" evidence="4">
    <location>
        <begin position="165"/>
        <end position="524"/>
    </location>
</feature>
<dbReference type="SUPFAM" id="SSF54897">
    <property type="entry name" value="Protease propeptides/inhibitors"/>
    <property type="match status" value="1"/>
</dbReference>
<keyword evidence="2" id="KW-0378">Hydrolase</keyword>
<dbReference type="InterPro" id="IPR030400">
    <property type="entry name" value="Sedolisin_dom"/>
</dbReference>
<protein>
    <submittedName>
        <fullName evidence="5">Peptidase S53</fullName>
    </submittedName>
</protein>
<dbReference type="Proteomes" id="UP000825367">
    <property type="component" value="Chromosome"/>
</dbReference>
<name>A0ABX8VJ50_9MYCO</name>
<dbReference type="PANTHER" id="PTHR14218:SF15">
    <property type="entry name" value="TRIPEPTIDYL-PEPTIDASE 1"/>
    <property type="match status" value="1"/>
</dbReference>
<dbReference type="PANTHER" id="PTHR14218">
    <property type="entry name" value="PROTEASE S8 TRIPEPTIDYL PEPTIDASE I CLN2"/>
    <property type="match status" value="1"/>
</dbReference>
<organism evidence="5 6">
    <name type="scientific">Mycolicibacterium pallens</name>
    <dbReference type="NCBI Taxonomy" id="370524"/>
    <lineage>
        <taxon>Bacteria</taxon>
        <taxon>Bacillati</taxon>
        <taxon>Actinomycetota</taxon>
        <taxon>Actinomycetes</taxon>
        <taxon>Mycobacteriales</taxon>
        <taxon>Mycobacteriaceae</taxon>
        <taxon>Mycolicibacterium</taxon>
    </lineage>
</organism>
<dbReference type="PROSITE" id="PS00138">
    <property type="entry name" value="SUBTILASE_SER"/>
    <property type="match status" value="1"/>
</dbReference>
<keyword evidence="3" id="KW-0720">Serine protease</keyword>
<accession>A0ABX8VJ50</accession>
<dbReference type="EMBL" id="CP080333">
    <property type="protein sequence ID" value="QYL17562.1"/>
    <property type="molecule type" value="Genomic_DNA"/>
</dbReference>
<evidence type="ECO:0000256" key="1">
    <source>
        <dbReference type="ARBA" id="ARBA00022670"/>
    </source>
</evidence>
<proteinExistence type="predicted"/>
<keyword evidence="6" id="KW-1185">Reference proteome</keyword>
<keyword evidence="1" id="KW-0645">Protease</keyword>
<dbReference type="RefSeq" id="WP_096309789.1">
    <property type="nucleotide sequence ID" value="NZ_BAAAVX010000016.1"/>
</dbReference>
<evidence type="ECO:0000256" key="2">
    <source>
        <dbReference type="ARBA" id="ARBA00022801"/>
    </source>
</evidence>
<reference evidence="5 6" key="1">
    <citation type="submission" date="2021-07" db="EMBL/GenBank/DDBJ databases">
        <title>Whole genome sequencing of non-tuberculosis mycobacteria type-strains.</title>
        <authorList>
            <person name="Igarashi Y."/>
            <person name="Osugi A."/>
            <person name="Mitarai S."/>
        </authorList>
    </citation>
    <scope>NUCLEOTIDE SEQUENCE [LARGE SCALE GENOMIC DNA]</scope>
    <source>
        <strain evidence="5 6">JCM 16370</strain>
    </source>
</reference>
<dbReference type="SUPFAM" id="SSF52743">
    <property type="entry name" value="Subtilisin-like"/>
    <property type="match status" value="1"/>
</dbReference>
<dbReference type="Gene3D" id="3.40.50.200">
    <property type="entry name" value="Peptidase S8/S53 domain"/>
    <property type="match status" value="1"/>
</dbReference>
<evidence type="ECO:0000259" key="4">
    <source>
        <dbReference type="PROSITE" id="PS51695"/>
    </source>
</evidence>
<evidence type="ECO:0000256" key="3">
    <source>
        <dbReference type="ARBA" id="ARBA00022825"/>
    </source>
</evidence>
<dbReference type="InterPro" id="IPR036852">
    <property type="entry name" value="Peptidase_S8/S53_dom_sf"/>
</dbReference>